<organism>
    <name type="scientific">Branchiostoma floridae</name>
    <name type="common">Florida lancelet</name>
    <name type="synonym">Amphioxus</name>
    <dbReference type="NCBI Taxonomy" id="7739"/>
    <lineage>
        <taxon>Eukaryota</taxon>
        <taxon>Metazoa</taxon>
        <taxon>Chordata</taxon>
        <taxon>Cephalochordata</taxon>
        <taxon>Leptocardii</taxon>
        <taxon>Amphioxiformes</taxon>
        <taxon>Branchiostomatidae</taxon>
        <taxon>Branchiostoma</taxon>
    </lineage>
</organism>
<sequence>MRKGVRLGGGRRAGGRRARAGGHSRAVRYRIGPGGGTSKINMINLSLSGVCLIIIGTTLTALFASSVGSAVAMVAMGGVTVQPDGTTMHGLTVVGLQQQQNPQLQQMMSALFQQMQDPQVQQQQREMMQDPQFQQMWSSLAQQMQDPQFQQTLSQQQEEIMSNPQFQQMMQQQQQAMMSNPQYQQLMSNLAQQNPQFQQMMSSMGQQRYGPHLL</sequence>
<keyword evidence="2" id="KW-0812">Transmembrane</keyword>
<feature type="region of interest" description="Disordered" evidence="1">
    <location>
        <begin position="1"/>
        <end position="23"/>
    </location>
</feature>
<feature type="compositionally biased region" description="Gly residues" evidence="1">
    <location>
        <begin position="1"/>
        <end position="12"/>
    </location>
</feature>
<feature type="compositionally biased region" description="Basic residues" evidence="1">
    <location>
        <begin position="13"/>
        <end position="23"/>
    </location>
</feature>
<evidence type="ECO:0000313" key="3">
    <source>
        <dbReference type="EMBL" id="EEN55254.1"/>
    </source>
</evidence>
<name>C3YWL0_BRAFL</name>
<protein>
    <submittedName>
        <fullName evidence="3">Uncharacterized protein</fullName>
    </submittedName>
</protein>
<reference evidence="3" key="1">
    <citation type="journal article" date="2008" name="Nature">
        <title>The amphioxus genome and the evolution of the chordate karyotype.</title>
        <authorList>
            <consortium name="US DOE Joint Genome Institute (JGI-PGF)"/>
            <person name="Putnam N.H."/>
            <person name="Butts T."/>
            <person name="Ferrier D.E.K."/>
            <person name="Furlong R.F."/>
            <person name="Hellsten U."/>
            <person name="Kawashima T."/>
            <person name="Robinson-Rechavi M."/>
            <person name="Shoguchi E."/>
            <person name="Terry A."/>
            <person name="Yu J.-K."/>
            <person name="Benito-Gutierrez E.L."/>
            <person name="Dubchak I."/>
            <person name="Garcia-Fernandez J."/>
            <person name="Gibson-Brown J.J."/>
            <person name="Grigoriev I.V."/>
            <person name="Horton A.C."/>
            <person name="de Jong P.J."/>
            <person name="Jurka J."/>
            <person name="Kapitonov V.V."/>
            <person name="Kohara Y."/>
            <person name="Kuroki Y."/>
            <person name="Lindquist E."/>
            <person name="Lucas S."/>
            <person name="Osoegawa K."/>
            <person name="Pennacchio L.A."/>
            <person name="Salamov A.A."/>
            <person name="Satou Y."/>
            <person name="Sauka-Spengler T."/>
            <person name="Schmutz J."/>
            <person name="Shin-I T."/>
            <person name="Toyoda A."/>
            <person name="Bronner-Fraser M."/>
            <person name="Fujiyama A."/>
            <person name="Holland L.Z."/>
            <person name="Holland P.W.H."/>
            <person name="Satoh N."/>
            <person name="Rokhsar D.S."/>
        </authorList>
    </citation>
    <scope>NUCLEOTIDE SEQUENCE [LARGE SCALE GENOMIC DNA]</scope>
    <source>
        <strain evidence="3">S238N-H82</strain>
        <tissue evidence="3">Testes</tissue>
    </source>
</reference>
<evidence type="ECO:0000256" key="2">
    <source>
        <dbReference type="SAM" id="Phobius"/>
    </source>
</evidence>
<proteinExistence type="predicted"/>
<keyword evidence="2" id="KW-0472">Membrane</keyword>
<feature type="transmembrane region" description="Helical" evidence="2">
    <location>
        <begin position="49"/>
        <end position="76"/>
    </location>
</feature>
<dbReference type="AlphaFoldDB" id="C3YWL0"/>
<gene>
    <name evidence="3" type="ORF">BRAFLDRAFT_64408</name>
</gene>
<evidence type="ECO:0000256" key="1">
    <source>
        <dbReference type="SAM" id="MobiDB-lite"/>
    </source>
</evidence>
<dbReference type="InParanoid" id="C3YWL0"/>
<accession>C3YWL0</accession>
<keyword evidence="2" id="KW-1133">Transmembrane helix</keyword>
<dbReference type="EMBL" id="GG666561">
    <property type="protein sequence ID" value="EEN55254.1"/>
    <property type="molecule type" value="Genomic_DNA"/>
</dbReference>